<dbReference type="Pfam" id="PF08501">
    <property type="entry name" value="Shikimate_dh_N"/>
    <property type="match status" value="1"/>
</dbReference>
<dbReference type="Gene3D" id="3.40.50.10860">
    <property type="entry name" value="Leucine Dehydrogenase, chain A, domain 1"/>
    <property type="match status" value="1"/>
</dbReference>
<dbReference type="InterPro" id="IPR013708">
    <property type="entry name" value="Shikimate_DH-bd_N"/>
</dbReference>
<dbReference type="Pfam" id="PF01488">
    <property type="entry name" value="Shikimate_DH"/>
    <property type="match status" value="1"/>
</dbReference>
<reference evidence="7 8" key="1">
    <citation type="submission" date="2016-07" db="EMBL/GenBank/DDBJ databases">
        <title>High microdiversification within the ubiquitous acI lineage of Actinobacteria.</title>
        <authorList>
            <person name="Neuenschwander S.M."/>
            <person name="Salcher M."/>
            <person name="Ghai R."/>
            <person name="Pernthaler J."/>
        </authorList>
    </citation>
    <scope>NUCLEOTIDE SEQUENCE [LARGE SCALE GENOMIC DNA]</scope>
    <source>
        <strain evidence="7">MMS-IIA-15</strain>
    </source>
</reference>
<dbReference type="GO" id="GO:0050661">
    <property type="term" value="F:NADP binding"/>
    <property type="evidence" value="ECO:0007669"/>
    <property type="project" value="TreeGrafter"/>
</dbReference>
<evidence type="ECO:0000313" key="7">
    <source>
        <dbReference type="EMBL" id="ASY19921.1"/>
    </source>
</evidence>
<evidence type="ECO:0000313" key="8">
    <source>
        <dbReference type="Proteomes" id="UP000217186"/>
    </source>
</evidence>
<dbReference type="GO" id="GO:0009073">
    <property type="term" value="P:aromatic amino acid family biosynthetic process"/>
    <property type="evidence" value="ECO:0007669"/>
    <property type="project" value="UniProtKB-KW"/>
</dbReference>
<dbReference type="EMBL" id="CP016776">
    <property type="protein sequence ID" value="ASY19921.1"/>
    <property type="molecule type" value="Genomic_DNA"/>
</dbReference>
<dbReference type="Gene3D" id="3.40.50.720">
    <property type="entry name" value="NAD(P)-binding Rossmann-like Domain"/>
    <property type="match status" value="1"/>
</dbReference>
<dbReference type="InterPro" id="IPR006151">
    <property type="entry name" value="Shikm_DH/Glu-tRNA_Rdtase"/>
</dbReference>
<dbReference type="GO" id="GO:0019632">
    <property type="term" value="P:shikimate metabolic process"/>
    <property type="evidence" value="ECO:0007669"/>
    <property type="project" value="TreeGrafter"/>
</dbReference>
<evidence type="ECO:0000256" key="1">
    <source>
        <dbReference type="ARBA" id="ARBA00004871"/>
    </source>
</evidence>
<dbReference type="InterPro" id="IPR046346">
    <property type="entry name" value="Aminoacid_DH-like_N_sf"/>
</dbReference>
<dbReference type="AlphaFoldDB" id="A0A249KT20"/>
<dbReference type="Proteomes" id="UP000217186">
    <property type="component" value="Chromosome"/>
</dbReference>
<feature type="domain" description="Shikimate dehydrogenase substrate binding N-terminal" evidence="6">
    <location>
        <begin position="6"/>
        <end position="87"/>
    </location>
</feature>
<dbReference type="SUPFAM" id="SSF51735">
    <property type="entry name" value="NAD(P)-binding Rossmann-fold domains"/>
    <property type="match status" value="1"/>
</dbReference>
<evidence type="ECO:0000256" key="3">
    <source>
        <dbReference type="ARBA" id="ARBA00023141"/>
    </source>
</evidence>
<proteinExistence type="predicted"/>
<keyword evidence="8" id="KW-1185">Reference proteome</keyword>
<evidence type="ECO:0000256" key="4">
    <source>
        <dbReference type="ARBA" id="ARBA00049442"/>
    </source>
</evidence>
<gene>
    <name evidence="7" type="ORF">A7sIIA15_03385</name>
</gene>
<dbReference type="RefSeq" id="WP_095685795.1">
    <property type="nucleotide sequence ID" value="NZ_CP016776.1"/>
</dbReference>
<evidence type="ECO:0000256" key="2">
    <source>
        <dbReference type="ARBA" id="ARBA00012962"/>
    </source>
</evidence>
<dbReference type="NCBIfam" id="NF001311">
    <property type="entry name" value="PRK00258.1-3"/>
    <property type="match status" value="1"/>
</dbReference>
<sequence length="267" mass="28522">MIKAAVLGSPISHSLSPLLHSAAYAQMGLKASYEAIEVKADTLAQFMGERDETWTGFSLTMPLKEEAIAYADHVDDLAKRINSANTLYRKAGQWHATSTDVIGFTNALKMHNVDVKGHVVILGAGATARAAAAACDNSSTQITVINRSLARVQAMSDAVIESELSFLNWDDLSVLADADLVISTAPAGVTDSIDLPDKTSVPYFEALYKPWPTPASSLWALRGGSVIDGLDLLIHQALAQIAIFSSTAFDSALMYNKLREVGLAALK</sequence>
<dbReference type="SUPFAM" id="SSF53223">
    <property type="entry name" value="Aminoacid dehydrogenase-like, N-terminal domain"/>
    <property type="match status" value="1"/>
</dbReference>
<dbReference type="InterPro" id="IPR022893">
    <property type="entry name" value="Shikimate_DH_fam"/>
</dbReference>
<accession>A0A249KT20</accession>
<dbReference type="GO" id="GO:0005829">
    <property type="term" value="C:cytosol"/>
    <property type="evidence" value="ECO:0007669"/>
    <property type="project" value="TreeGrafter"/>
</dbReference>
<protein>
    <recommendedName>
        <fullName evidence="2">shikimate dehydrogenase (NADP(+))</fullName>
        <ecNumber evidence="2">1.1.1.25</ecNumber>
    </recommendedName>
</protein>
<dbReference type="OrthoDB" id="9776868at2"/>
<comment type="pathway">
    <text evidence="1">Metabolic intermediate biosynthesis; chorismate biosynthesis; chorismate from D-erythrose 4-phosphate and phosphoenolpyruvate: step 4/7.</text>
</comment>
<evidence type="ECO:0000259" key="6">
    <source>
        <dbReference type="Pfam" id="PF08501"/>
    </source>
</evidence>
<feature type="domain" description="Quinate/shikimate 5-dehydrogenase/glutamyl-tRNA reductase" evidence="5">
    <location>
        <begin position="117"/>
        <end position="184"/>
    </location>
</feature>
<evidence type="ECO:0000259" key="5">
    <source>
        <dbReference type="Pfam" id="PF01488"/>
    </source>
</evidence>
<keyword evidence="3" id="KW-0028">Amino-acid biosynthesis</keyword>
<organism evidence="7 8">
    <name type="scientific">Candidatus Planktophila vernalis</name>
    <dbReference type="NCBI Taxonomy" id="1884907"/>
    <lineage>
        <taxon>Bacteria</taxon>
        <taxon>Bacillati</taxon>
        <taxon>Actinomycetota</taxon>
        <taxon>Actinomycetes</taxon>
        <taxon>Candidatus Nanopelagicales</taxon>
        <taxon>Candidatus Nanopelagicaceae</taxon>
        <taxon>Candidatus Planktophila</taxon>
    </lineage>
</organism>
<name>A0A249KT20_9ACTN</name>
<dbReference type="GO" id="GO:0004764">
    <property type="term" value="F:shikimate 3-dehydrogenase (NADP+) activity"/>
    <property type="evidence" value="ECO:0007669"/>
    <property type="project" value="UniProtKB-EC"/>
</dbReference>
<dbReference type="KEGG" id="pvn:A7sIIA15_03385"/>
<comment type="catalytic activity">
    <reaction evidence="4">
        <text>shikimate + NADP(+) = 3-dehydroshikimate + NADPH + H(+)</text>
        <dbReference type="Rhea" id="RHEA:17737"/>
        <dbReference type="ChEBI" id="CHEBI:15378"/>
        <dbReference type="ChEBI" id="CHEBI:16630"/>
        <dbReference type="ChEBI" id="CHEBI:36208"/>
        <dbReference type="ChEBI" id="CHEBI:57783"/>
        <dbReference type="ChEBI" id="CHEBI:58349"/>
        <dbReference type="EC" id="1.1.1.25"/>
    </reaction>
</comment>
<dbReference type="UniPathway" id="UPA00053">
    <property type="reaction ID" value="UER00087"/>
</dbReference>
<dbReference type="GO" id="GO:0009423">
    <property type="term" value="P:chorismate biosynthetic process"/>
    <property type="evidence" value="ECO:0007669"/>
    <property type="project" value="UniProtKB-UniPathway"/>
</dbReference>
<dbReference type="InterPro" id="IPR036291">
    <property type="entry name" value="NAD(P)-bd_dom_sf"/>
</dbReference>
<dbReference type="EC" id="1.1.1.25" evidence="2"/>
<dbReference type="PANTHER" id="PTHR21089">
    <property type="entry name" value="SHIKIMATE DEHYDROGENASE"/>
    <property type="match status" value="1"/>
</dbReference>
<dbReference type="PANTHER" id="PTHR21089:SF1">
    <property type="entry name" value="BIFUNCTIONAL 3-DEHYDROQUINATE DEHYDRATASE_SHIKIMATE DEHYDROGENASE, CHLOROPLASTIC"/>
    <property type="match status" value="1"/>
</dbReference>
<keyword evidence="3" id="KW-0057">Aromatic amino acid biosynthesis</keyword>